<keyword evidence="1" id="KW-0678">Repressor</keyword>
<evidence type="ECO:0000256" key="2">
    <source>
        <dbReference type="ARBA" id="ARBA00022649"/>
    </source>
</evidence>
<dbReference type="GO" id="GO:0016747">
    <property type="term" value="F:acyltransferase activity, transferring groups other than amino-acyl groups"/>
    <property type="evidence" value="ECO:0007669"/>
    <property type="project" value="InterPro"/>
</dbReference>
<name>A0A1Q8YDY9_9BURK</name>
<comment type="catalytic activity">
    <reaction evidence="5">
        <text>glycyl-tRNA(Gly) + acetyl-CoA = N-acetylglycyl-tRNA(Gly) + CoA + H(+)</text>
        <dbReference type="Rhea" id="RHEA:81867"/>
        <dbReference type="Rhea" id="RHEA-COMP:9683"/>
        <dbReference type="Rhea" id="RHEA-COMP:19766"/>
        <dbReference type="ChEBI" id="CHEBI:15378"/>
        <dbReference type="ChEBI" id="CHEBI:57287"/>
        <dbReference type="ChEBI" id="CHEBI:57288"/>
        <dbReference type="ChEBI" id="CHEBI:78522"/>
        <dbReference type="ChEBI" id="CHEBI:232036"/>
    </reaction>
</comment>
<keyword evidence="4" id="KW-0012">Acyltransferase</keyword>
<evidence type="ECO:0000313" key="8">
    <source>
        <dbReference type="Proteomes" id="UP000185911"/>
    </source>
</evidence>
<evidence type="ECO:0000259" key="6">
    <source>
        <dbReference type="Pfam" id="PF13508"/>
    </source>
</evidence>
<comment type="caution">
    <text evidence="7">The sequence shown here is derived from an EMBL/GenBank/DDBJ whole genome shotgun (WGS) entry which is preliminary data.</text>
</comment>
<dbReference type="EMBL" id="MSYM01000013">
    <property type="protein sequence ID" value="OLP06278.1"/>
    <property type="molecule type" value="Genomic_DNA"/>
</dbReference>
<keyword evidence="8" id="KW-1185">Reference proteome</keyword>
<dbReference type="Pfam" id="PF13508">
    <property type="entry name" value="Acetyltransf_7"/>
    <property type="match status" value="1"/>
</dbReference>
<dbReference type="PANTHER" id="PTHR36449:SF1">
    <property type="entry name" value="ACETYLTRANSFERASE"/>
    <property type="match status" value="1"/>
</dbReference>
<dbReference type="PANTHER" id="PTHR36449">
    <property type="entry name" value="ACETYLTRANSFERASE-RELATED"/>
    <property type="match status" value="1"/>
</dbReference>
<keyword evidence="2" id="KW-1277">Toxin-antitoxin system</keyword>
<reference evidence="7 8" key="1">
    <citation type="submission" date="2017-01" db="EMBL/GenBank/DDBJ databases">
        <title>Genome sequence of Rhodoferax antarcticus ANT.BR, a psychrophilic purple nonsulfur bacterium from an Antarctic microbial mat.</title>
        <authorList>
            <person name="Baker J."/>
            <person name="Riester C."/>
            <person name="Skinner B."/>
            <person name="Newell A."/>
            <person name="Swingley W."/>
            <person name="Madigan M."/>
            <person name="Jung D."/>
            <person name="Asao M."/>
            <person name="Chen M."/>
            <person name="Loughlin P."/>
            <person name="Pan H."/>
            <person name="Lin S."/>
            <person name="Li N."/>
            <person name="Shaw J."/>
            <person name="Prado M."/>
            <person name="Sherman C."/>
            <person name="Li X."/>
            <person name="Tang J."/>
            <person name="Blankenship R."/>
            <person name="Zhao T."/>
            <person name="Touchman J."/>
            <person name="Sattley M."/>
        </authorList>
    </citation>
    <scope>NUCLEOTIDE SEQUENCE [LARGE SCALE GENOMIC DNA]</scope>
    <source>
        <strain evidence="7 8">ANT.BR</strain>
    </source>
</reference>
<evidence type="ECO:0000256" key="1">
    <source>
        <dbReference type="ARBA" id="ARBA00022491"/>
    </source>
</evidence>
<evidence type="ECO:0000256" key="5">
    <source>
        <dbReference type="ARBA" id="ARBA00049880"/>
    </source>
</evidence>
<dbReference type="STRING" id="81479.RA876_06670"/>
<dbReference type="InterPro" id="IPR016181">
    <property type="entry name" value="Acyl_CoA_acyltransferase"/>
</dbReference>
<dbReference type="SUPFAM" id="SSF55729">
    <property type="entry name" value="Acyl-CoA N-acyltransferases (Nat)"/>
    <property type="match status" value="1"/>
</dbReference>
<dbReference type="AlphaFoldDB" id="A0A1Q8YDY9"/>
<organism evidence="7 8">
    <name type="scientific">Rhodoferax antarcticus ANT.BR</name>
    <dbReference type="NCBI Taxonomy" id="1111071"/>
    <lineage>
        <taxon>Bacteria</taxon>
        <taxon>Pseudomonadati</taxon>
        <taxon>Pseudomonadota</taxon>
        <taxon>Betaproteobacteria</taxon>
        <taxon>Burkholderiales</taxon>
        <taxon>Comamonadaceae</taxon>
        <taxon>Rhodoferax</taxon>
    </lineage>
</organism>
<evidence type="ECO:0000256" key="4">
    <source>
        <dbReference type="ARBA" id="ARBA00023315"/>
    </source>
</evidence>
<gene>
    <name evidence="7" type="ORF">BLL52_2509</name>
</gene>
<dbReference type="Proteomes" id="UP000185911">
    <property type="component" value="Unassembled WGS sequence"/>
</dbReference>
<dbReference type="InterPro" id="IPR000182">
    <property type="entry name" value="GNAT_dom"/>
</dbReference>
<feature type="domain" description="N-acetyltransferase" evidence="6">
    <location>
        <begin position="91"/>
        <end position="149"/>
    </location>
</feature>
<dbReference type="Gene3D" id="3.40.630.30">
    <property type="match status" value="1"/>
</dbReference>
<sequence>MHPADWRVEPLQKSHARESFNCGHAALNRYLQQQARQDAQNQVAAVFVAFAPPRVQVLGYYSLSASSIPVAELPCDLTKKLPRYPLLPVTLLGRLAIDQSCKGQGLGQFLLLDALFKSLQAAASIAAMAVVVDAKDAAAAAFYQHYGFVPLNTSAGKLFLPLKTIATLF</sequence>
<keyword evidence="3 7" id="KW-0808">Transferase</keyword>
<proteinExistence type="predicted"/>
<evidence type="ECO:0000256" key="3">
    <source>
        <dbReference type="ARBA" id="ARBA00022679"/>
    </source>
</evidence>
<evidence type="ECO:0000313" key="7">
    <source>
        <dbReference type="EMBL" id="OLP06278.1"/>
    </source>
</evidence>
<protein>
    <submittedName>
        <fullName evidence="7">Putative acetyltransferase</fullName>
    </submittedName>
</protein>
<accession>A0A1Q8YDY9</accession>